<gene>
    <name evidence="2" type="ORF">HPULCUR_006460</name>
</gene>
<evidence type="ECO:0000259" key="1">
    <source>
        <dbReference type="Pfam" id="PF12937"/>
    </source>
</evidence>
<dbReference type="InterPro" id="IPR032675">
    <property type="entry name" value="LRR_dom_sf"/>
</dbReference>
<dbReference type="Pfam" id="PF12937">
    <property type="entry name" value="F-box-like"/>
    <property type="match status" value="1"/>
</dbReference>
<dbReference type="InterPro" id="IPR001810">
    <property type="entry name" value="F-box_dom"/>
</dbReference>
<protein>
    <recommendedName>
        <fullName evidence="1">F-box domain-containing protein</fullName>
    </recommendedName>
</protein>
<keyword evidence="3" id="KW-1185">Reference proteome</keyword>
<accession>A0ABP9Y3B3</accession>
<proteinExistence type="predicted"/>
<comment type="caution">
    <text evidence="2">The sequence shown here is derived from an EMBL/GenBank/DDBJ whole genome shotgun (WGS) entry which is preliminary data.</text>
</comment>
<sequence length="631" mass="71814">MGWDNLPQEVLLKILQGVESTYSHGLLECQLTCRSWKPISQVLFYSSLTLHTLPDAQKALNTVSTNNLHNAVRKVSFESPLTQSPRMEQFLPLFFDTCPCITSIESTNTKDESFWVKLLRECYKGTLTKLETLPVTDLNRDSGIKIHGYVAMELCSTLTAVQIWDWPKTEPSFRNSQVALNLHKFPRLKRLTAYVSGIFNASKIAPLIQDCKQLEYLSIINHPDRRVFYSHTGSDQFVPLPTPMTGIKTIETDMVTITPNIINQLMYVFPNLTKLTLNPTTESDFNLENDLDEEISFLVRMQMEGQNIPRDTWPEFISHIYNNVTAFELSALFPVNMNEVVLHSIQNPKFKDHGGLLRIVYVRRNNFIEIEPYIGISSAENLTKIVYETKERYNTHNLDGSPTLPHMGLVESVGAKFKRLHVSISPAAHFGDEDTLLYSLASGYFLDHVLKHCTELTELTVSSAHLIDCNPDYTVSNSVTTLRLIECLVCPSVLTQLSHRLPHLTDFVFCYSCFVSTAGQVLQTHKSITIDLPYTTLNSLSVEFLNRIYGDCTQFHLKIIKSSEIVYYTGKVSREFNQCTETAYGESLKCNSSVSIEISCVDLKSMFLETTHFGIDIQFKDNNDFQFKFDD</sequence>
<reference evidence="2 3" key="1">
    <citation type="submission" date="2024-04" db="EMBL/GenBank/DDBJ databases">
        <title>genome sequences of Mucor flavus KT1a and Helicostylum pulchrum KT1b strains isolation_sourced from the surface of a dry-aged beef.</title>
        <authorList>
            <person name="Toyotome T."/>
            <person name="Hosono M."/>
            <person name="Torimaru M."/>
            <person name="Fukuda K."/>
            <person name="Mikami N."/>
        </authorList>
    </citation>
    <scope>NUCLEOTIDE SEQUENCE [LARGE SCALE GENOMIC DNA]</scope>
    <source>
        <strain evidence="2 3">KT1b</strain>
    </source>
</reference>
<feature type="domain" description="F-box" evidence="1">
    <location>
        <begin position="3"/>
        <end position="39"/>
    </location>
</feature>
<organism evidence="2 3">
    <name type="scientific">Helicostylum pulchrum</name>
    <dbReference type="NCBI Taxonomy" id="562976"/>
    <lineage>
        <taxon>Eukaryota</taxon>
        <taxon>Fungi</taxon>
        <taxon>Fungi incertae sedis</taxon>
        <taxon>Mucoromycota</taxon>
        <taxon>Mucoromycotina</taxon>
        <taxon>Mucoromycetes</taxon>
        <taxon>Mucorales</taxon>
        <taxon>Mucorineae</taxon>
        <taxon>Mucoraceae</taxon>
        <taxon>Helicostylum</taxon>
    </lineage>
</organism>
<dbReference type="EMBL" id="BAABUJ010000017">
    <property type="protein sequence ID" value="GAA5801020.1"/>
    <property type="molecule type" value="Genomic_DNA"/>
</dbReference>
<dbReference type="Gene3D" id="3.80.10.10">
    <property type="entry name" value="Ribonuclease Inhibitor"/>
    <property type="match status" value="1"/>
</dbReference>
<evidence type="ECO:0000313" key="2">
    <source>
        <dbReference type="EMBL" id="GAA5801020.1"/>
    </source>
</evidence>
<name>A0ABP9Y3B3_9FUNG</name>
<dbReference type="Proteomes" id="UP001476247">
    <property type="component" value="Unassembled WGS sequence"/>
</dbReference>
<evidence type="ECO:0000313" key="3">
    <source>
        <dbReference type="Proteomes" id="UP001476247"/>
    </source>
</evidence>